<dbReference type="KEGG" id="bacu:103020901"/>
<gene>
    <name evidence="4" type="primary">TMEM61</name>
</gene>
<keyword evidence="2" id="KW-1133">Transmembrane helix</keyword>
<evidence type="ECO:0000256" key="2">
    <source>
        <dbReference type="SAM" id="Phobius"/>
    </source>
</evidence>
<proteinExistence type="predicted"/>
<sequence>MAARKMCDRGRVASTLCYCVTVSGMVVLVAGTLCFAWWSEEDAGAQPSQPALPTGRPEPEGPGPLLRSVSFLCCGAGGLLLLFSLLWSVKASTKGPPRWDPYHLSRDLYYLTVEPLEKESCRTPEMVAIPTYEEAVHCRLAEGPLTPPAYPEEEDPERSASGDALLGAQPPLPPPSYKSLILADNTWGCMLPPRPGSDCRGGS</sequence>
<dbReference type="PANTHER" id="PTHR37151:SF1">
    <property type="entry name" value="TRANSMEMBRANE PROTEIN 61"/>
    <property type="match status" value="1"/>
</dbReference>
<evidence type="ECO:0000313" key="3">
    <source>
        <dbReference type="Proteomes" id="UP001652580"/>
    </source>
</evidence>
<protein>
    <submittedName>
        <fullName evidence="4">Transmembrane protein 61 isoform X1</fullName>
    </submittedName>
</protein>
<keyword evidence="2 4" id="KW-0812">Transmembrane</keyword>
<evidence type="ECO:0000256" key="1">
    <source>
        <dbReference type="SAM" id="MobiDB-lite"/>
    </source>
</evidence>
<name>A0A383YNP1_BALAC</name>
<keyword evidence="3" id="KW-1185">Reference proteome</keyword>
<dbReference type="RefSeq" id="XP_007164452.2">
    <property type="nucleotide sequence ID" value="XM_007164390.2"/>
</dbReference>
<feature type="transmembrane region" description="Helical" evidence="2">
    <location>
        <begin position="69"/>
        <end position="89"/>
    </location>
</feature>
<dbReference type="Pfam" id="PF15105">
    <property type="entry name" value="TMEM61"/>
    <property type="match status" value="1"/>
</dbReference>
<keyword evidence="2" id="KW-0472">Membrane</keyword>
<feature type="region of interest" description="Disordered" evidence="1">
    <location>
        <begin position="143"/>
        <end position="177"/>
    </location>
</feature>
<dbReference type="FunCoup" id="A0A383YNP1">
    <property type="interactions" value="5"/>
</dbReference>
<dbReference type="AlphaFoldDB" id="A0A383YNP1"/>
<reference evidence="4" key="2">
    <citation type="submission" date="2025-08" db="UniProtKB">
        <authorList>
            <consortium name="RefSeq"/>
        </authorList>
    </citation>
    <scope>IDENTIFICATION</scope>
</reference>
<dbReference type="GeneID" id="103020901"/>
<dbReference type="Proteomes" id="UP001652580">
    <property type="component" value="Chromosome 1"/>
</dbReference>
<reference evidence="3" key="1">
    <citation type="submission" date="2025-05" db="UniProtKB">
        <authorList>
            <consortium name="RefSeq"/>
        </authorList>
    </citation>
    <scope>NUCLEOTIDE SEQUENCE [LARGE SCALE GENOMIC DNA]</scope>
</reference>
<dbReference type="PANTHER" id="PTHR37151">
    <property type="entry name" value="TRANSMEMBRANE PROTEIN 61"/>
    <property type="match status" value="1"/>
</dbReference>
<organism evidence="3 4">
    <name type="scientific">Balaenoptera acutorostrata</name>
    <name type="common">Common minke whale</name>
    <name type="synonym">Balaena rostrata</name>
    <dbReference type="NCBI Taxonomy" id="9767"/>
    <lineage>
        <taxon>Eukaryota</taxon>
        <taxon>Metazoa</taxon>
        <taxon>Chordata</taxon>
        <taxon>Craniata</taxon>
        <taxon>Vertebrata</taxon>
        <taxon>Euteleostomi</taxon>
        <taxon>Mammalia</taxon>
        <taxon>Eutheria</taxon>
        <taxon>Laurasiatheria</taxon>
        <taxon>Artiodactyla</taxon>
        <taxon>Whippomorpha</taxon>
        <taxon>Cetacea</taxon>
        <taxon>Mysticeti</taxon>
        <taxon>Balaenopteridae</taxon>
        <taxon>Balaenoptera</taxon>
    </lineage>
</organism>
<feature type="transmembrane region" description="Helical" evidence="2">
    <location>
        <begin position="12"/>
        <end position="38"/>
    </location>
</feature>
<dbReference type="InParanoid" id="A0A383YNP1"/>
<dbReference type="InterPro" id="IPR028164">
    <property type="entry name" value="TMEM61"/>
</dbReference>
<dbReference type="CTD" id="199964"/>
<accession>A0A383YNP1</accession>
<evidence type="ECO:0000313" key="4">
    <source>
        <dbReference type="RefSeq" id="XP_007164452.2"/>
    </source>
</evidence>